<comment type="caution">
    <text evidence="3">The sequence shown here is derived from an EMBL/GenBank/DDBJ whole genome shotgun (WGS) entry which is preliminary data.</text>
</comment>
<evidence type="ECO:0000256" key="2">
    <source>
        <dbReference type="SAM" id="Phobius"/>
    </source>
</evidence>
<evidence type="ECO:0008006" key="5">
    <source>
        <dbReference type="Google" id="ProtNLM"/>
    </source>
</evidence>
<reference evidence="3 4" key="1">
    <citation type="submission" date="2018-06" db="EMBL/GenBank/DDBJ databases">
        <title>Genomic Encyclopedia of Type Strains, Phase IV (KMG-IV): sequencing the most valuable type-strain genomes for metagenomic binning, comparative biology and taxonomic classification.</title>
        <authorList>
            <person name="Goeker M."/>
        </authorList>
    </citation>
    <scope>NUCLEOTIDE SEQUENCE [LARGE SCALE GENOMIC DNA]</scope>
    <source>
        <strain evidence="3 4">DSM 44599</strain>
    </source>
</reference>
<accession>A0A366E1Z5</accession>
<dbReference type="AlphaFoldDB" id="A0A366E1Z5"/>
<keyword evidence="2" id="KW-0812">Transmembrane</keyword>
<dbReference type="EMBL" id="QNRE01000001">
    <property type="protein sequence ID" value="RBO96343.1"/>
    <property type="molecule type" value="Genomic_DNA"/>
</dbReference>
<organism evidence="3 4">
    <name type="scientific">Nocardia puris</name>
    <dbReference type="NCBI Taxonomy" id="208602"/>
    <lineage>
        <taxon>Bacteria</taxon>
        <taxon>Bacillati</taxon>
        <taxon>Actinomycetota</taxon>
        <taxon>Actinomycetes</taxon>
        <taxon>Mycobacteriales</taxon>
        <taxon>Nocardiaceae</taxon>
        <taxon>Nocardia</taxon>
    </lineage>
</organism>
<evidence type="ECO:0000313" key="3">
    <source>
        <dbReference type="EMBL" id="RBO96343.1"/>
    </source>
</evidence>
<proteinExistence type="predicted"/>
<keyword evidence="2" id="KW-1133">Transmembrane helix</keyword>
<keyword evidence="1" id="KW-0175">Coiled coil</keyword>
<evidence type="ECO:0000256" key="1">
    <source>
        <dbReference type="SAM" id="Coils"/>
    </source>
</evidence>
<gene>
    <name evidence="3" type="ORF">DFR74_101358</name>
</gene>
<sequence>MLAELGLGEVDGTRAIAAGRSRYSCRCPGCAAAQWDIQRLKYWICSRLVAFGADEAEVDQRVNGVRVDILWRRDGKTYAIEVRGGALDRTLALEHTSLLRDAGCDGVLWLCQPGYWVSHLPALGISDYAPPACDYVAVSGVVDTEYSDLVAPSREPIELREFLRGWVSGEIAWGYRDEKTGGWATVTDWERHTKTQATVIARQREELRDQRTALALSRKSVRDTEKQVVKLAARLDRAAHDADDQAAALAEMQRKLTEHYRVDATLRATIRTLQQTVGHWQLITCFAMLVIITFLTSAFVLL</sequence>
<dbReference type="Proteomes" id="UP000252586">
    <property type="component" value="Unassembled WGS sequence"/>
</dbReference>
<protein>
    <recommendedName>
        <fullName evidence="5">Competence protein CoiA-like protein</fullName>
    </recommendedName>
</protein>
<name>A0A366E1Z5_9NOCA</name>
<feature type="transmembrane region" description="Helical" evidence="2">
    <location>
        <begin position="280"/>
        <end position="301"/>
    </location>
</feature>
<keyword evidence="4" id="KW-1185">Reference proteome</keyword>
<keyword evidence="2" id="KW-0472">Membrane</keyword>
<feature type="coiled-coil region" evidence="1">
    <location>
        <begin position="221"/>
        <end position="255"/>
    </location>
</feature>
<evidence type="ECO:0000313" key="4">
    <source>
        <dbReference type="Proteomes" id="UP000252586"/>
    </source>
</evidence>